<dbReference type="RefSeq" id="WP_230738487.1">
    <property type="nucleotide sequence ID" value="NZ_JAJNDB010000006.1"/>
</dbReference>
<evidence type="ECO:0000313" key="1">
    <source>
        <dbReference type="EMBL" id="MCD2196605.1"/>
    </source>
</evidence>
<proteinExistence type="predicted"/>
<evidence type="ECO:0008006" key="3">
    <source>
        <dbReference type="Google" id="ProtNLM"/>
    </source>
</evidence>
<name>A0ABS8PE99_9PSEU</name>
<comment type="caution">
    <text evidence="1">The sequence shown here is derived from an EMBL/GenBank/DDBJ whole genome shotgun (WGS) entry which is preliminary data.</text>
</comment>
<keyword evidence="2" id="KW-1185">Reference proteome</keyword>
<organism evidence="1 2">
    <name type="scientific">Actinomycetospora endophytica</name>
    <dbReference type="NCBI Taxonomy" id="2291215"/>
    <lineage>
        <taxon>Bacteria</taxon>
        <taxon>Bacillati</taxon>
        <taxon>Actinomycetota</taxon>
        <taxon>Actinomycetes</taxon>
        <taxon>Pseudonocardiales</taxon>
        <taxon>Pseudonocardiaceae</taxon>
        <taxon>Actinomycetospora</taxon>
    </lineage>
</organism>
<evidence type="ECO:0000313" key="2">
    <source>
        <dbReference type="Proteomes" id="UP001199469"/>
    </source>
</evidence>
<sequence>MELMEERQIFRRLIADLRGQGFDDTTLQVFSDDVEAGESVVGVEQLAATIIEYDMEIDQHSAQVLREIAERWKISDENLSDVIDKFADQGSVASRPAE</sequence>
<dbReference type="Proteomes" id="UP001199469">
    <property type="component" value="Unassembled WGS sequence"/>
</dbReference>
<dbReference type="EMBL" id="JAJNDB010000006">
    <property type="protein sequence ID" value="MCD2196605.1"/>
    <property type="molecule type" value="Genomic_DNA"/>
</dbReference>
<gene>
    <name evidence="1" type="ORF">LQ327_24845</name>
</gene>
<accession>A0ABS8PE99</accession>
<reference evidence="1 2" key="1">
    <citation type="submission" date="2021-11" db="EMBL/GenBank/DDBJ databases">
        <title>Draft genome sequence of Actinomycetospora sp. SF1 isolated from the rhizosphere soil.</title>
        <authorList>
            <person name="Duangmal K."/>
            <person name="Chantavorakit T."/>
        </authorList>
    </citation>
    <scope>NUCLEOTIDE SEQUENCE [LARGE SCALE GENOMIC DNA]</scope>
    <source>
        <strain evidence="1 2">TBRC 5722</strain>
    </source>
</reference>
<protein>
    <recommendedName>
        <fullName evidence="3">MafI family immunity protein</fullName>
    </recommendedName>
</protein>